<dbReference type="PROSITE" id="PS50970">
    <property type="entry name" value="HCY"/>
    <property type="match status" value="1"/>
</dbReference>
<dbReference type="SUPFAM" id="SSF82282">
    <property type="entry name" value="Homocysteine S-methyltransferase"/>
    <property type="match status" value="1"/>
</dbReference>
<protein>
    <submittedName>
        <fullName evidence="6">Homocysteine S-methyltransferase family protein</fullName>
    </submittedName>
</protein>
<reference evidence="6" key="1">
    <citation type="submission" date="2023-07" db="EMBL/GenBank/DDBJ databases">
        <title>Genome content predicts the carbon catabolic preferences of heterotrophic bacteria.</title>
        <authorList>
            <person name="Gralka M."/>
        </authorList>
    </citation>
    <scope>NUCLEOTIDE SEQUENCE</scope>
    <source>
        <strain evidence="6">C2R13</strain>
    </source>
</reference>
<dbReference type="GO" id="GO:0008270">
    <property type="term" value="F:zinc ion binding"/>
    <property type="evidence" value="ECO:0007669"/>
    <property type="project" value="InterPro"/>
</dbReference>
<accession>A0AAP4U1P5</accession>
<dbReference type="Proteomes" id="UP001170481">
    <property type="component" value="Unassembled WGS sequence"/>
</dbReference>
<evidence type="ECO:0000256" key="3">
    <source>
        <dbReference type="PIRSR" id="PIRSR037505-2"/>
    </source>
</evidence>
<dbReference type="GO" id="GO:0009086">
    <property type="term" value="P:methionine biosynthetic process"/>
    <property type="evidence" value="ECO:0007669"/>
    <property type="project" value="InterPro"/>
</dbReference>
<feature type="domain" description="Hcy-binding" evidence="5">
    <location>
        <begin position="9"/>
        <end position="306"/>
    </location>
</feature>
<comment type="cofactor">
    <cofactor evidence="3">
        <name>Zn(2+)</name>
        <dbReference type="ChEBI" id="CHEBI:29105"/>
    </cofactor>
    <text evidence="3">Binds 1 zinc ion per subunit.</text>
</comment>
<dbReference type="PIRSF" id="PIRSF037505">
    <property type="entry name" value="Betaine_HMT"/>
    <property type="match status" value="1"/>
</dbReference>
<dbReference type="PANTHER" id="PTHR11103">
    <property type="entry name" value="SLR1189 PROTEIN"/>
    <property type="match status" value="1"/>
</dbReference>
<organism evidence="6 7">
    <name type="scientific">Cobetia amphilecti</name>
    <dbReference type="NCBI Taxonomy" id="1055104"/>
    <lineage>
        <taxon>Bacteria</taxon>
        <taxon>Pseudomonadati</taxon>
        <taxon>Pseudomonadota</taxon>
        <taxon>Gammaproteobacteria</taxon>
        <taxon>Oceanospirillales</taxon>
        <taxon>Halomonadaceae</taxon>
        <taxon>Cobetia</taxon>
    </lineage>
</organism>
<feature type="binding site" evidence="3 4">
    <location>
        <position position="292"/>
    </location>
    <ligand>
        <name>Zn(2+)</name>
        <dbReference type="ChEBI" id="CHEBI:29105"/>
    </ligand>
</feature>
<dbReference type="RefSeq" id="WP_240499581.1">
    <property type="nucleotide sequence ID" value="NZ_JAUORK010000031.1"/>
</dbReference>
<dbReference type="PANTHER" id="PTHR11103:SF18">
    <property type="entry name" value="SLR1189 PROTEIN"/>
    <property type="match status" value="1"/>
</dbReference>
<dbReference type="GO" id="GO:0032259">
    <property type="term" value="P:methylation"/>
    <property type="evidence" value="ECO:0007669"/>
    <property type="project" value="UniProtKB-KW"/>
</dbReference>
<feature type="binding site" evidence="3 4">
    <location>
        <position position="291"/>
    </location>
    <ligand>
        <name>Zn(2+)</name>
        <dbReference type="ChEBI" id="CHEBI:29105"/>
    </ligand>
</feature>
<name>A0AAP4U1P5_9GAMM</name>
<keyword evidence="3 4" id="KW-0479">Metal-binding</keyword>
<sequence length="319" mass="32994">MEQVAVTGAPAGEGARAGDVVLLDGGMGQELVRRSGREPTPLWSSQVMLDQPELVRDLHLDFIRAGSRVITLNTYTATPQRLTLAGVGETIGAVHAAAGKAARDAIALSGETDIRVAGCLPPLVATYRPDVAPDQEESLASYRTLVALQAPLVDVLLCEALSSHDEAQAAATAALESGLPVWVSLTVKDDLNATLRSGEPLADTVAMLEALGVDAILINCSAPEAIQGSLDTLLGSSLPAGAYANGFTSIAALKPGGTVKDLKAREDLGPEQYAAHALGWVQRGLRIVGGCCEVGPAHIACLSEQLKAAGHRCVSRLGE</sequence>
<evidence type="ECO:0000313" key="7">
    <source>
        <dbReference type="Proteomes" id="UP001170481"/>
    </source>
</evidence>
<dbReference type="Gene3D" id="3.20.20.330">
    <property type="entry name" value="Homocysteine-binding-like domain"/>
    <property type="match status" value="1"/>
</dbReference>
<feature type="binding site" evidence="3 4">
    <location>
        <position position="220"/>
    </location>
    <ligand>
        <name>Zn(2+)</name>
        <dbReference type="ChEBI" id="CHEBI:29105"/>
    </ligand>
</feature>
<dbReference type="InterPro" id="IPR036589">
    <property type="entry name" value="HCY_dom_sf"/>
</dbReference>
<gene>
    <name evidence="6" type="ORF">Q4535_16570</name>
</gene>
<dbReference type="EMBL" id="JAUORK010000031">
    <property type="protein sequence ID" value="MDO6673720.1"/>
    <property type="molecule type" value="Genomic_DNA"/>
</dbReference>
<evidence type="ECO:0000256" key="4">
    <source>
        <dbReference type="PROSITE-ProRule" id="PRU00333"/>
    </source>
</evidence>
<comment type="caution">
    <text evidence="6">The sequence shown here is derived from an EMBL/GenBank/DDBJ whole genome shotgun (WGS) entry which is preliminary data.</text>
</comment>
<dbReference type="AlphaFoldDB" id="A0AAP4U1P5"/>
<evidence type="ECO:0000313" key="6">
    <source>
        <dbReference type="EMBL" id="MDO6673720.1"/>
    </source>
</evidence>
<evidence type="ECO:0000259" key="5">
    <source>
        <dbReference type="PROSITE" id="PS50970"/>
    </source>
</evidence>
<keyword evidence="1 4" id="KW-0489">Methyltransferase</keyword>
<evidence type="ECO:0000256" key="2">
    <source>
        <dbReference type="ARBA" id="ARBA00022679"/>
    </source>
</evidence>
<dbReference type="Pfam" id="PF02574">
    <property type="entry name" value="S-methyl_trans"/>
    <property type="match status" value="1"/>
</dbReference>
<dbReference type="InterPro" id="IPR003726">
    <property type="entry name" value="HCY_dom"/>
</dbReference>
<evidence type="ECO:0000256" key="1">
    <source>
        <dbReference type="ARBA" id="ARBA00022603"/>
    </source>
</evidence>
<dbReference type="GO" id="GO:0008168">
    <property type="term" value="F:methyltransferase activity"/>
    <property type="evidence" value="ECO:0007669"/>
    <property type="project" value="UniProtKB-UniRule"/>
</dbReference>
<keyword evidence="2 4" id="KW-0808">Transferase</keyword>
<dbReference type="InterPro" id="IPR017226">
    <property type="entry name" value="BHMT-like"/>
</dbReference>
<proteinExistence type="predicted"/>
<dbReference type="GeneID" id="43178843"/>
<keyword evidence="3 4" id="KW-0862">Zinc</keyword>